<reference evidence="1" key="1">
    <citation type="journal article" date="2014" name="Front. Microbiol.">
        <title>High frequency of phylogenetically diverse reductive dehalogenase-homologous genes in deep subseafloor sedimentary metagenomes.</title>
        <authorList>
            <person name="Kawai M."/>
            <person name="Futagami T."/>
            <person name="Toyoda A."/>
            <person name="Takaki Y."/>
            <person name="Nishi S."/>
            <person name="Hori S."/>
            <person name="Arai W."/>
            <person name="Tsubouchi T."/>
            <person name="Morono Y."/>
            <person name="Uchiyama I."/>
            <person name="Ito T."/>
            <person name="Fujiyama A."/>
            <person name="Inagaki F."/>
            <person name="Takami H."/>
        </authorList>
    </citation>
    <scope>NUCLEOTIDE SEQUENCE</scope>
    <source>
        <strain evidence="1">Expedition CK06-06</strain>
    </source>
</reference>
<dbReference type="EMBL" id="BARV01045221">
    <property type="protein sequence ID" value="GAI66821.1"/>
    <property type="molecule type" value="Genomic_DNA"/>
</dbReference>
<dbReference type="AlphaFoldDB" id="X1RIK6"/>
<proteinExistence type="predicted"/>
<accession>X1RIK6</accession>
<name>X1RIK6_9ZZZZ</name>
<organism evidence="1">
    <name type="scientific">marine sediment metagenome</name>
    <dbReference type="NCBI Taxonomy" id="412755"/>
    <lineage>
        <taxon>unclassified sequences</taxon>
        <taxon>metagenomes</taxon>
        <taxon>ecological metagenomes</taxon>
    </lineage>
</organism>
<comment type="caution">
    <text evidence="1">The sequence shown here is derived from an EMBL/GenBank/DDBJ whole genome shotgun (WGS) entry which is preliminary data.</text>
</comment>
<protein>
    <submittedName>
        <fullName evidence="1">Uncharacterized protein</fullName>
    </submittedName>
</protein>
<feature type="non-terminal residue" evidence="1">
    <location>
        <position position="1"/>
    </location>
</feature>
<evidence type="ECO:0000313" key="1">
    <source>
        <dbReference type="EMBL" id="GAI66821.1"/>
    </source>
</evidence>
<gene>
    <name evidence="1" type="ORF">S06H3_66397</name>
</gene>
<sequence>VKGVFNHGTWVRLSDIHNNTINSNIQNIKLITYGKGLQFKQKGNSSPT</sequence>